<dbReference type="PANTHER" id="PTHR10426:SF136">
    <property type="entry name" value="PROTEIN STRICTOSIDINE SYNTHASE-LIKE 9-LIKE"/>
    <property type="match status" value="1"/>
</dbReference>
<dbReference type="Pfam" id="PF03088">
    <property type="entry name" value="Str_synth"/>
    <property type="match status" value="1"/>
</dbReference>
<dbReference type="Gene3D" id="2.120.10.30">
    <property type="entry name" value="TolB, C-terminal domain"/>
    <property type="match status" value="1"/>
</dbReference>
<keyword evidence="7" id="KW-1185">Reference proteome</keyword>
<reference evidence="6 7" key="1">
    <citation type="submission" date="2019-09" db="EMBL/GenBank/DDBJ databases">
        <title>A chromosome-level genome assembly of the Chinese tupelo Nyssa sinensis.</title>
        <authorList>
            <person name="Yang X."/>
            <person name="Kang M."/>
            <person name="Yang Y."/>
            <person name="Xiong H."/>
            <person name="Wang M."/>
            <person name="Zhang Z."/>
            <person name="Wang Z."/>
            <person name="Wu H."/>
            <person name="Ma T."/>
            <person name="Liu J."/>
            <person name="Xi Z."/>
        </authorList>
    </citation>
    <scope>NUCLEOTIDE SEQUENCE [LARGE SCALE GENOMIC DNA]</scope>
    <source>
        <strain evidence="6">J267</strain>
        <tissue evidence="6">Leaf</tissue>
    </source>
</reference>
<evidence type="ECO:0000256" key="1">
    <source>
        <dbReference type="ARBA" id="ARBA00004116"/>
    </source>
</evidence>
<dbReference type="OrthoDB" id="5307922at2759"/>
<dbReference type="PANTHER" id="PTHR10426">
    <property type="entry name" value="STRICTOSIDINE SYNTHASE-RELATED"/>
    <property type="match status" value="1"/>
</dbReference>
<accession>A0A5J5BFS9</accession>
<dbReference type="EMBL" id="CM018036">
    <property type="protein sequence ID" value="KAA8541130.1"/>
    <property type="molecule type" value="Genomic_DNA"/>
</dbReference>
<comment type="subcellular location">
    <subcellularLocation>
        <location evidence="1">Vacuole</location>
    </subcellularLocation>
</comment>
<organism evidence="6 7">
    <name type="scientific">Nyssa sinensis</name>
    <dbReference type="NCBI Taxonomy" id="561372"/>
    <lineage>
        <taxon>Eukaryota</taxon>
        <taxon>Viridiplantae</taxon>
        <taxon>Streptophyta</taxon>
        <taxon>Embryophyta</taxon>
        <taxon>Tracheophyta</taxon>
        <taxon>Spermatophyta</taxon>
        <taxon>Magnoliopsida</taxon>
        <taxon>eudicotyledons</taxon>
        <taxon>Gunneridae</taxon>
        <taxon>Pentapetalae</taxon>
        <taxon>asterids</taxon>
        <taxon>Cornales</taxon>
        <taxon>Nyssaceae</taxon>
        <taxon>Nyssa</taxon>
    </lineage>
</organism>
<name>A0A5J5BFS9_9ASTE</name>
<evidence type="ECO:0000313" key="7">
    <source>
        <dbReference type="Proteomes" id="UP000325577"/>
    </source>
</evidence>
<dbReference type="SUPFAM" id="SSF63829">
    <property type="entry name" value="Calcium-dependent phosphotriesterase"/>
    <property type="match status" value="1"/>
</dbReference>
<sequence length="329" mass="35438">MAILWSSRSTIATLSIFIIYLSFRSMLLSAAALEILSLPVAGPESNVFDLAGKGLYSSISDGIIVKYQGPNTGFVDYGYTTPNRNKSFCDGTNNTYLAPSCGRPVGLAFYLLTNLLYVADAAFGLVVVGPNGGAATQLATSADGVPFRFPDGVEVDQVTGMVYFTDGSAVYNLSQIDQLTSTRDATGRLLKYNPKTKQVTVLLSGLAGASGVAVSKDSSFLLVTEFVRTRIQKYWLKGPKANTAEVLLNLTGSPDKIRRTIRGDFWVAITVQTPTFALIGQRINGEGTILETLTFSPQFNTTLIAEVNEHKGALYLGSLYPMFVGVYRP</sequence>
<keyword evidence="3" id="KW-0926">Vacuole</keyword>
<gene>
    <name evidence="6" type="ORF">F0562_025124</name>
</gene>
<dbReference type="InterPro" id="IPR018119">
    <property type="entry name" value="Strictosidine_synth_cons-reg"/>
</dbReference>
<dbReference type="GO" id="GO:0016787">
    <property type="term" value="F:hydrolase activity"/>
    <property type="evidence" value="ECO:0007669"/>
    <property type="project" value="TreeGrafter"/>
</dbReference>
<evidence type="ECO:0000256" key="2">
    <source>
        <dbReference type="ARBA" id="ARBA00009191"/>
    </source>
</evidence>
<protein>
    <recommendedName>
        <fullName evidence="5">Strictosidine synthase conserved region domain-containing protein</fullName>
    </recommendedName>
</protein>
<proteinExistence type="inferred from homology"/>
<evidence type="ECO:0000256" key="3">
    <source>
        <dbReference type="ARBA" id="ARBA00022554"/>
    </source>
</evidence>
<dbReference type="GO" id="GO:0012505">
    <property type="term" value="C:endomembrane system"/>
    <property type="evidence" value="ECO:0007669"/>
    <property type="project" value="TreeGrafter"/>
</dbReference>
<dbReference type="InterPro" id="IPR011042">
    <property type="entry name" value="6-blade_b-propeller_TolB-like"/>
</dbReference>
<keyword evidence="4" id="KW-0325">Glycoprotein</keyword>
<evidence type="ECO:0000256" key="4">
    <source>
        <dbReference type="ARBA" id="ARBA00023180"/>
    </source>
</evidence>
<feature type="domain" description="Strictosidine synthase conserved region" evidence="5">
    <location>
        <begin position="151"/>
        <end position="239"/>
    </location>
</feature>
<comment type="similarity">
    <text evidence="2">Belongs to the strictosidine synthase family.</text>
</comment>
<evidence type="ECO:0000313" key="6">
    <source>
        <dbReference type="EMBL" id="KAA8541130.1"/>
    </source>
</evidence>
<dbReference type="Proteomes" id="UP000325577">
    <property type="component" value="Linkage Group LG13"/>
</dbReference>
<dbReference type="AlphaFoldDB" id="A0A5J5BFS9"/>
<evidence type="ECO:0000259" key="5">
    <source>
        <dbReference type="Pfam" id="PF03088"/>
    </source>
</evidence>
<dbReference type="GO" id="GO:0005773">
    <property type="term" value="C:vacuole"/>
    <property type="evidence" value="ECO:0007669"/>
    <property type="project" value="UniProtKB-SubCell"/>
</dbReference>